<dbReference type="STRING" id="927664.SAMN05421780_10266"/>
<protein>
    <submittedName>
        <fullName evidence="2">Uncharacterized protein</fullName>
    </submittedName>
</protein>
<gene>
    <name evidence="2" type="ORF">SAMN05421780_10266</name>
</gene>
<dbReference type="AlphaFoldDB" id="A0A1I1F6A6"/>
<evidence type="ECO:0000313" key="2">
    <source>
        <dbReference type="EMBL" id="SFB94817.1"/>
    </source>
</evidence>
<keyword evidence="3" id="KW-1185">Reference proteome</keyword>
<dbReference type="Proteomes" id="UP000199514">
    <property type="component" value="Unassembled WGS sequence"/>
</dbReference>
<dbReference type="Pfam" id="PF25589">
    <property type="entry name" value="DUF7935"/>
    <property type="match status" value="1"/>
</dbReference>
<name>A0A1I1F6A6_9BACT</name>
<dbReference type="InterPro" id="IPR057695">
    <property type="entry name" value="DUF7935"/>
</dbReference>
<keyword evidence="1" id="KW-0812">Transmembrane</keyword>
<proteinExistence type="predicted"/>
<organism evidence="2 3">
    <name type="scientific">Flexibacter flexilis DSM 6793</name>
    <dbReference type="NCBI Taxonomy" id="927664"/>
    <lineage>
        <taxon>Bacteria</taxon>
        <taxon>Pseudomonadati</taxon>
        <taxon>Bacteroidota</taxon>
        <taxon>Cytophagia</taxon>
        <taxon>Cytophagales</taxon>
        <taxon>Flexibacteraceae</taxon>
        <taxon>Flexibacter</taxon>
    </lineage>
</organism>
<dbReference type="OrthoDB" id="1493032at2"/>
<sequence length="173" mass="19802">MEVFADFVKIIFPAAAVLFAMYLTIKAFLAKDFEKKIVELRTQNTTVVLPVRLQAYERICLLLERVSPKNLILRVNNPAYNVVELQQILLANVREEFNHNLAQQIYISNEAWAMAQNAVEDIVGIINTAADQVQKDAPSIELAKAIFEIVIKRDEEPSVKAIRFLKEEIRQVF</sequence>
<reference evidence="2 3" key="1">
    <citation type="submission" date="2016-10" db="EMBL/GenBank/DDBJ databases">
        <authorList>
            <person name="de Groot N.N."/>
        </authorList>
    </citation>
    <scope>NUCLEOTIDE SEQUENCE [LARGE SCALE GENOMIC DNA]</scope>
    <source>
        <strain evidence="2 3">DSM 6793</strain>
    </source>
</reference>
<keyword evidence="1" id="KW-0472">Membrane</keyword>
<keyword evidence="1" id="KW-1133">Transmembrane helix</keyword>
<accession>A0A1I1F6A6</accession>
<dbReference type="RefSeq" id="WP_091508070.1">
    <property type="nucleotide sequence ID" value="NZ_FOLE01000002.1"/>
</dbReference>
<feature type="transmembrane region" description="Helical" evidence="1">
    <location>
        <begin position="6"/>
        <end position="25"/>
    </location>
</feature>
<evidence type="ECO:0000313" key="3">
    <source>
        <dbReference type="Proteomes" id="UP000199514"/>
    </source>
</evidence>
<dbReference type="EMBL" id="FOLE01000002">
    <property type="protein sequence ID" value="SFB94817.1"/>
    <property type="molecule type" value="Genomic_DNA"/>
</dbReference>
<evidence type="ECO:0000256" key="1">
    <source>
        <dbReference type="SAM" id="Phobius"/>
    </source>
</evidence>